<dbReference type="Proteomes" id="UP001732700">
    <property type="component" value="Chromosome 4A"/>
</dbReference>
<dbReference type="EnsemblPlants" id="AVESA.00010b.r2.4AG0573020.1">
    <property type="protein sequence ID" value="AVESA.00010b.r2.4AG0573020.1.CDS"/>
    <property type="gene ID" value="AVESA.00010b.r2.4AG0573020"/>
</dbReference>
<keyword evidence="2" id="KW-1185">Reference proteome</keyword>
<protein>
    <submittedName>
        <fullName evidence="1">Uncharacterized protein</fullName>
    </submittedName>
</protein>
<accession>A0ACD5W474</accession>
<name>A0ACD5W474_AVESA</name>
<sequence>MWSDLCWYDVRFTSSLLFICSFRRLARQQLKFTTQELAEGLVYPGYKYSNHITGEPKALPFSLLEKITKNFDYKEEIGRGGFAVVYKGELANGYVAVKRLSNTYMYENEFQREVECLMKVKHKNIVRFLGYCSDTQGNMQRHNGKFVMADVQERLLCFEYLPKGSLDAYIQDASSGLEWRVRYRIIKGICEGLHSLHDKNIWHLDLKPSNILMHDNMIPKITDFGLSRSLEDLQTRVVATKMIGTRGYLAPEFTSHIITHKFDLYSLGIIITEILTGQKECQAIESILERWGKRLELSHESPHLEQIRVCAEIAIECTNFDPSDRPADMKHVMARLAEIESTEEIKMLEVLPSLLWFPCEVTSCASLHLANNTDKYMAFRIMDKSPEHWVSLELSTYGVVPPTSSYTLVMMSKIYYHYQLKPENIYLILESTPLEGQHVQISQTQYTDTFFEKVKEINEVQEVKLNVFVTPWVERTQIMSSKPISPEIKIFQMENSRERWRSSQLYSLDTNQGKQWIITGGSSGCVGIWNYETQRKVDSFKLSVDRAVTCVKFIPRKQWFVAATERGDIYIYSYGLKMEKTTIISAGYEHGCVVSLAVHPTKTYLLTVSGQQIKLWDWDKGWECTQISTGRSYTKIFQVAFNPTGTLAIASNENEVEIWSLDSPKHDYTLFSGHSDVVNCIEFFTSGDHEYLVSGSDDHTAKIWDMELKVCACTLEASASPVLSAIYQPDLQILITGSKDGLIYLWSTTHSRICWRSPRLERIIDLKYGGAVRSLACVMGRLVIGKEDALAVANIDAENKNYQEESTDYRDALLTTSTGVGDTTSRVIVGSSDLLDVYPLELLFHREAHNMRSLRLTNKTDKHVAFRIINMSGKSHWYECFVNVPLYGAVPPGSTSHLIVTMKQEMNYRNEMDLVLQSSMPGDKNAVLLASETECSEFFKEANELGHAVHELALKFIYTPIPKETMFEPVIPLRMKIISLKKCPSCIRCLDAHPTQPWIITGHDYGYVRIWNSSSQELAHTFNVSRDEVDCVKFDPNKHWIVAATSDGLIHVYDCIYITRIKKIASFGAHVDKYSHYCKSIAIHPIKPYVLLSSKSSTELWDEDKGWKCTRTFGSGSICQAFNPEDLKSFATVSDYVCVKVWSLDSSDSNYEMSGNSEAVSCLAYFTRGDQQYLITGSYDCTAKIWELQKKTCIHTMEGFMSPVIHVLSLPNRPYIVTCSANATIHVWSSIDFRLKTTVNFSGGGKVYGISCFMGSRRSLRWKQQKNLRIALGQWDAISILDIDVEEEEGEDASNNEANNEDSPCRTG</sequence>
<proteinExistence type="predicted"/>
<evidence type="ECO:0000313" key="1">
    <source>
        <dbReference type="EnsemblPlants" id="AVESA.00010b.r2.4AG0573020.1.CDS"/>
    </source>
</evidence>
<organism evidence="1 2">
    <name type="scientific">Avena sativa</name>
    <name type="common">Oat</name>
    <dbReference type="NCBI Taxonomy" id="4498"/>
    <lineage>
        <taxon>Eukaryota</taxon>
        <taxon>Viridiplantae</taxon>
        <taxon>Streptophyta</taxon>
        <taxon>Embryophyta</taxon>
        <taxon>Tracheophyta</taxon>
        <taxon>Spermatophyta</taxon>
        <taxon>Magnoliopsida</taxon>
        <taxon>Liliopsida</taxon>
        <taxon>Poales</taxon>
        <taxon>Poaceae</taxon>
        <taxon>BOP clade</taxon>
        <taxon>Pooideae</taxon>
        <taxon>Poodae</taxon>
        <taxon>Poeae</taxon>
        <taxon>Poeae Chloroplast Group 1 (Aveneae type)</taxon>
        <taxon>Aveninae</taxon>
        <taxon>Avena</taxon>
    </lineage>
</organism>
<reference evidence="1" key="1">
    <citation type="submission" date="2021-05" db="EMBL/GenBank/DDBJ databases">
        <authorList>
            <person name="Scholz U."/>
            <person name="Mascher M."/>
            <person name="Fiebig A."/>
        </authorList>
    </citation>
    <scope>NUCLEOTIDE SEQUENCE [LARGE SCALE GENOMIC DNA]</scope>
</reference>
<reference evidence="1" key="2">
    <citation type="submission" date="2025-09" db="UniProtKB">
        <authorList>
            <consortium name="EnsemblPlants"/>
        </authorList>
    </citation>
    <scope>IDENTIFICATION</scope>
</reference>
<evidence type="ECO:0000313" key="2">
    <source>
        <dbReference type="Proteomes" id="UP001732700"/>
    </source>
</evidence>